<dbReference type="InterPro" id="IPR005828">
    <property type="entry name" value="MFS_sugar_transport-like"/>
</dbReference>
<dbReference type="GO" id="GO:0015293">
    <property type="term" value="F:symporter activity"/>
    <property type="evidence" value="ECO:0007669"/>
    <property type="project" value="UniProtKB-KW"/>
</dbReference>
<dbReference type="Gene3D" id="1.20.1250.20">
    <property type="entry name" value="MFS general substrate transporter like domains"/>
    <property type="match status" value="2"/>
</dbReference>
<sequence>MTNTDNSPVAPSGVGGEQVPVAASERTLTRVVAAAAVGTFVEYYDLAVYGFLASTIASVFFATTDSSTALLSTFAVFSVAFFARPVGGLLWGAVGDRIGRKRTLVIILNTMTVSTVLVGLLPSFDTVGIAAPILLILLRLVQGLSAGGEVTGAAAFIAEYAPHGRRGFLVSWLQVATTAALMTGLLTAALLNAALTPEQMQSWGWRIAFLVALPLGIVGIYIRTKLEETPMFVAVQEAAERTAALPGNVEPEKNSVAVVKRYRQIALAAGIGVVHTLAFYIILSYLPTYLTSDGVGLTKGESYVVLGVATLTYIVLIPATGLFSDRFGRRPSFFIATLGLIAMAMPAFWLMTQGSLGLALVGQIMLVIPGSFAASTMLIAQAEMFPTKVRYTGQGIAVGVVAALFGGSAPFIAQFLRGLTDSLYVPAYMIMFAAAISLIACIRMRETAREALPA</sequence>
<feature type="transmembrane region" description="Helical" evidence="11">
    <location>
        <begin position="331"/>
        <end position="350"/>
    </location>
</feature>
<evidence type="ECO:0000256" key="10">
    <source>
        <dbReference type="ARBA" id="ARBA00039918"/>
    </source>
</evidence>
<feature type="transmembrane region" description="Helical" evidence="11">
    <location>
        <begin position="356"/>
        <end position="379"/>
    </location>
</feature>
<evidence type="ECO:0000313" key="14">
    <source>
        <dbReference type="Proteomes" id="UP000198327"/>
    </source>
</evidence>
<protein>
    <recommendedName>
        <fullName evidence="10">Putative proline/betaine transporter</fullName>
    </recommendedName>
</protein>
<feature type="transmembrane region" description="Helical" evidence="11">
    <location>
        <begin position="103"/>
        <end position="121"/>
    </location>
</feature>
<evidence type="ECO:0000256" key="3">
    <source>
        <dbReference type="ARBA" id="ARBA00022448"/>
    </source>
</evidence>
<evidence type="ECO:0000256" key="11">
    <source>
        <dbReference type="SAM" id="Phobius"/>
    </source>
</evidence>
<evidence type="ECO:0000256" key="8">
    <source>
        <dbReference type="ARBA" id="ARBA00023136"/>
    </source>
</evidence>
<dbReference type="PANTHER" id="PTHR43528:SF1">
    <property type="entry name" value="ALPHA-KETOGLUTARATE PERMEASE"/>
    <property type="match status" value="1"/>
</dbReference>
<feature type="transmembrane region" description="Helical" evidence="11">
    <location>
        <begin position="303"/>
        <end position="324"/>
    </location>
</feature>
<gene>
    <name evidence="13" type="ORF">SAMN05421642_11555</name>
</gene>
<evidence type="ECO:0000256" key="9">
    <source>
        <dbReference type="ARBA" id="ARBA00037295"/>
    </source>
</evidence>
<proteinExistence type="inferred from homology"/>
<feature type="transmembrane region" description="Helical" evidence="11">
    <location>
        <begin position="265"/>
        <end position="283"/>
    </location>
</feature>
<dbReference type="FunFam" id="1.20.1250.20:FF:000001">
    <property type="entry name" value="Dicarboxylate MFS transporter"/>
    <property type="match status" value="1"/>
</dbReference>
<dbReference type="OrthoDB" id="9066401at2"/>
<feature type="transmembrane region" description="Helical" evidence="11">
    <location>
        <begin position="169"/>
        <end position="191"/>
    </location>
</feature>
<evidence type="ECO:0000256" key="7">
    <source>
        <dbReference type="ARBA" id="ARBA00022989"/>
    </source>
</evidence>
<evidence type="ECO:0000256" key="2">
    <source>
        <dbReference type="ARBA" id="ARBA00008240"/>
    </source>
</evidence>
<keyword evidence="8 11" id="KW-0472">Membrane</keyword>
<dbReference type="SUPFAM" id="SSF103473">
    <property type="entry name" value="MFS general substrate transporter"/>
    <property type="match status" value="1"/>
</dbReference>
<keyword evidence="5 11" id="KW-0812">Transmembrane</keyword>
<feature type="transmembrane region" description="Helical" evidence="11">
    <location>
        <begin position="391"/>
        <end position="413"/>
    </location>
</feature>
<name>A0A239M0D7_9NOCA</name>
<dbReference type="InterPro" id="IPR051084">
    <property type="entry name" value="H+-coupled_symporters"/>
</dbReference>
<organism evidence="13 14">
    <name type="scientific">Rhodococcoides kyotonense</name>
    <dbReference type="NCBI Taxonomy" id="398843"/>
    <lineage>
        <taxon>Bacteria</taxon>
        <taxon>Bacillati</taxon>
        <taxon>Actinomycetota</taxon>
        <taxon>Actinomycetes</taxon>
        <taxon>Mycobacteriales</taxon>
        <taxon>Nocardiaceae</taxon>
        <taxon>Rhodococcoides</taxon>
    </lineage>
</organism>
<keyword evidence="3" id="KW-0813">Transport</keyword>
<evidence type="ECO:0000256" key="4">
    <source>
        <dbReference type="ARBA" id="ARBA00022475"/>
    </source>
</evidence>
<feature type="domain" description="Major facilitator superfamily (MFS) profile" evidence="12">
    <location>
        <begin position="31"/>
        <end position="445"/>
    </location>
</feature>
<dbReference type="Pfam" id="PF00083">
    <property type="entry name" value="Sugar_tr"/>
    <property type="match status" value="1"/>
</dbReference>
<keyword evidence="6" id="KW-0769">Symport</keyword>
<dbReference type="InterPro" id="IPR036259">
    <property type="entry name" value="MFS_trans_sf"/>
</dbReference>
<dbReference type="PANTHER" id="PTHR43528">
    <property type="entry name" value="ALPHA-KETOGLUTARATE PERMEASE"/>
    <property type="match status" value="1"/>
</dbReference>
<comment type="similarity">
    <text evidence="2">Belongs to the major facilitator superfamily. Metabolite:H+ Symporter (MHS) family (TC 2.A.1.6) family.</text>
</comment>
<feature type="transmembrane region" description="Helical" evidence="11">
    <location>
        <begin position="69"/>
        <end position="91"/>
    </location>
</feature>
<dbReference type="Proteomes" id="UP000198327">
    <property type="component" value="Unassembled WGS sequence"/>
</dbReference>
<keyword evidence="7 11" id="KW-1133">Transmembrane helix</keyword>
<evidence type="ECO:0000313" key="13">
    <source>
        <dbReference type="EMBL" id="SNT35980.1"/>
    </source>
</evidence>
<dbReference type="PROSITE" id="PS00217">
    <property type="entry name" value="SUGAR_TRANSPORT_2"/>
    <property type="match status" value="1"/>
</dbReference>
<evidence type="ECO:0000259" key="12">
    <source>
        <dbReference type="PROSITE" id="PS50850"/>
    </source>
</evidence>
<reference evidence="14" key="1">
    <citation type="submission" date="2017-06" db="EMBL/GenBank/DDBJ databases">
        <authorList>
            <person name="Varghese N."/>
            <person name="Submissions S."/>
        </authorList>
    </citation>
    <scope>NUCLEOTIDE SEQUENCE [LARGE SCALE GENOMIC DNA]</scope>
    <source>
        <strain evidence="14">JCM 23211</strain>
    </source>
</reference>
<feature type="transmembrane region" description="Helical" evidence="11">
    <location>
        <begin position="203"/>
        <end position="222"/>
    </location>
</feature>
<dbReference type="InterPro" id="IPR020846">
    <property type="entry name" value="MFS_dom"/>
</dbReference>
<keyword evidence="4" id="KW-1003">Cell membrane</keyword>
<evidence type="ECO:0000256" key="6">
    <source>
        <dbReference type="ARBA" id="ARBA00022847"/>
    </source>
</evidence>
<comment type="function">
    <text evidence="9">May be a proton symporter involved in the uptake of osmolytes such as proline and glycine betaine.</text>
</comment>
<feature type="transmembrane region" description="Helical" evidence="11">
    <location>
        <begin position="425"/>
        <end position="442"/>
    </location>
</feature>
<dbReference type="GO" id="GO:0005886">
    <property type="term" value="C:plasma membrane"/>
    <property type="evidence" value="ECO:0007669"/>
    <property type="project" value="UniProtKB-SubCell"/>
</dbReference>
<feature type="transmembrane region" description="Helical" evidence="11">
    <location>
        <begin position="133"/>
        <end position="157"/>
    </location>
</feature>
<dbReference type="PROSITE" id="PS50850">
    <property type="entry name" value="MFS"/>
    <property type="match status" value="1"/>
</dbReference>
<dbReference type="AlphaFoldDB" id="A0A239M0D7"/>
<evidence type="ECO:0000256" key="1">
    <source>
        <dbReference type="ARBA" id="ARBA00004651"/>
    </source>
</evidence>
<dbReference type="InterPro" id="IPR005829">
    <property type="entry name" value="Sugar_transporter_CS"/>
</dbReference>
<dbReference type="EMBL" id="FZOW01000015">
    <property type="protein sequence ID" value="SNT35980.1"/>
    <property type="molecule type" value="Genomic_DNA"/>
</dbReference>
<keyword evidence="14" id="KW-1185">Reference proteome</keyword>
<dbReference type="PROSITE" id="PS00216">
    <property type="entry name" value="SUGAR_TRANSPORT_1"/>
    <property type="match status" value="1"/>
</dbReference>
<comment type="subcellular location">
    <subcellularLocation>
        <location evidence="1">Cell membrane</location>
        <topology evidence="1">Multi-pass membrane protein</topology>
    </subcellularLocation>
</comment>
<evidence type="ECO:0000256" key="5">
    <source>
        <dbReference type="ARBA" id="ARBA00022692"/>
    </source>
</evidence>
<accession>A0A239M0D7</accession>